<keyword evidence="4 7" id="KW-1133">Transmembrane helix</keyword>
<name>A0AB39L418_9MICC</name>
<dbReference type="RefSeq" id="WP_369046082.1">
    <property type="nucleotide sequence ID" value="NZ_CP163302.1"/>
</dbReference>
<protein>
    <submittedName>
        <fullName evidence="8">FtsW/RodA/SpoVE family cell cycle protein</fullName>
    </submittedName>
</protein>
<evidence type="ECO:0000256" key="7">
    <source>
        <dbReference type="SAM" id="Phobius"/>
    </source>
</evidence>
<dbReference type="AlphaFoldDB" id="A0AB39L418"/>
<keyword evidence="5 7" id="KW-0472">Membrane</keyword>
<comment type="subcellular location">
    <subcellularLocation>
        <location evidence="1">Membrane</location>
        <topology evidence="1">Multi-pass membrane protein</topology>
    </subcellularLocation>
</comment>
<dbReference type="GO" id="GO:0032153">
    <property type="term" value="C:cell division site"/>
    <property type="evidence" value="ECO:0007669"/>
    <property type="project" value="TreeGrafter"/>
</dbReference>
<dbReference type="PANTHER" id="PTHR30474">
    <property type="entry name" value="CELL CYCLE PROTEIN"/>
    <property type="match status" value="1"/>
</dbReference>
<keyword evidence="3" id="KW-0133">Cell shape</keyword>
<dbReference type="Pfam" id="PF01098">
    <property type="entry name" value="FTSW_RODA_SPOVE"/>
    <property type="match status" value="1"/>
</dbReference>
<feature type="transmembrane region" description="Helical" evidence="7">
    <location>
        <begin position="234"/>
        <end position="250"/>
    </location>
</feature>
<evidence type="ECO:0000313" key="8">
    <source>
        <dbReference type="EMBL" id="XDP45576.1"/>
    </source>
</evidence>
<evidence type="ECO:0000256" key="5">
    <source>
        <dbReference type="ARBA" id="ARBA00023136"/>
    </source>
</evidence>
<dbReference type="GO" id="GO:0005886">
    <property type="term" value="C:plasma membrane"/>
    <property type="evidence" value="ECO:0007669"/>
    <property type="project" value="TreeGrafter"/>
</dbReference>
<feature type="transmembrane region" description="Helical" evidence="7">
    <location>
        <begin position="45"/>
        <end position="65"/>
    </location>
</feature>
<organism evidence="8">
    <name type="scientific">Sinomonas puerhi</name>
    <dbReference type="NCBI Taxonomy" id="3238584"/>
    <lineage>
        <taxon>Bacteria</taxon>
        <taxon>Bacillati</taxon>
        <taxon>Actinomycetota</taxon>
        <taxon>Actinomycetes</taxon>
        <taxon>Micrococcales</taxon>
        <taxon>Micrococcaceae</taxon>
        <taxon>Sinomonas</taxon>
    </lineage>
</organism>
<dbReference type="GO" id="GO:0015648">
    <property type="term" value="F:lipid-linked peptidoglycan transporter activity"/>
    <property type="evidence" value="ECO:0007669"/>
    <property type="project" value="TreeGrafter"/>
</dbReference>
<evidence type="ECO:0000256" key="2">
    <source>
        <dbReference type="ARBA" id="ARBA00022692"/>
    </source>
</evidence>
<dbReference type="EMBL" id="CP163302">
    <property type="protein sequence ID" value="XDP45576.1"/>
    <property type="molecule type" value="Genomic_DNA"/>
</dbReference>
<feature type="transmembrane region" description="Helical" evidence="7">
    <location>
        <begin position="168"/>
        <end position="188"/>
    </location>
</feature>
<feature type="transmembrane region" description="Helical" evidence="7">
    <location>
        <begin position="209"/>
        <end position="228"/>
    </location>
</feature>
<feature type="transmembrane region" description="Helical" evidence="7">
    <location>
        <begin position="344"/>
        <end position="365"/>
    </location>
</feature>
<evidence type="ECO:0000256" key="1">
    <source>
        <dbReference type="ARBA" id="ARBA00004141"/>
    </source>
</evidence>
<proteinExistence type="predicted"/>
<feature type="compositionally biased region" description="Polar residues" evidence="6">
    <location>
        <begin position="468"/>
        <end position="479"/>
    </location>
</feature>
<reference evidence="8" key="1">
    <citation type="submission" date="2024-07" db="EMBL/GenBank/DDBJ databases">
        <authorList>
            <person name="fu j."/>
        </authorList>
    </citation>
    <scope>NUCLEOTIDE SEQUENCE</scope>
    <source>
        <strain evidence="8">P10A9</strain>
    </source>
</reference>
<feature type="transmembrane region" description="Helical" evidence="7">
    <location>
        <begin position="72"/>
        <end position="92"/>
    </location>
</feature>
<evidence type="ECO:0000256" key="4">
    <source>
        <dbReference type="ARBA" id="ARBA00022989"/>
    </source>
</evidence>
<feature type="transmembrane region" description="Helical" evidence="7">
    <location>
        <begin position="410"/>
        <end position="431"/>
    </location>
</feature>
<dbReference type="GO" id="GO:0008360">
    <property type="term" value="P:regulation of cell shape"/>
    <property type="evidence" value="ECO:0007669"/>
    <property type="project" value="UniProtKB-KW"/>
</dbReference>
<gene>
    <name evidence="8" type="ORF">AB5L97_00680</name>
</gene>
<feature type="transmembrane region" description="Helical" evidence="7">
    <location>
        <begin position="104"/>
        <end position="121"/>
    </location>
</feature>
<feature type="transmembrane region" description="Helical" evidence="7">
    <location>
        <begin position="257"/>
        <end position="277"/>
    </location>
</feature>
<feature type="transmembrane region" description="Helical" evidence="7">
    <location>
        <begin position="377"/>
        <end position="398"/>
    </location>
</feature>
<dbReference type="KEGG" id="spue:AB5L97_00680"/>
<evidence type="ECO:0000256" key="3">
    <source>
        <dbReference type="ARBA" id="ARBA00022960"/>
    </source>
</evidence>
<keyword evidence="2 7" id="KW-0812">Transmembrane</keyword>
<dbReference type="PANTHER" id="PTHR30474:SF3">
    <property type="entry name" value="PEPTIDOGLYCAN GLYCOSYLTRANSFERASE RODA"/>
    <property type="match status" value="1"/>
</dbReference>
<dbReference type="GO" id="GO:0051301">
    <property type="term" value="P:cell division"/>
    <property type="evidence" value="ECO:0007669"/>
    <property type="project" value="InterPro"/>
</dbReference>
<feature type="transmembrane region" description="Helical" evidence="7">
    <location>
        <begin position="16"/>
        <end position="33"/>
    </location>
</feature>
<dbReference type="InterPro" id="IPR001182">
    <property type="entry name" value="FtsW/RodA"/>
</dbReference>
<feature type="region of interest" description="Disordered" evidence="6">
    <location>
        <begin position="442"/>
        <end position="479"/>
    </location>
</feature>
<accession>A0AB39L418</accession>
<sequence>MSGVETTVKPRRNVELALLTLALAVAIGANMMQGLQDGTAFGRDFWLQAALLAVPSLAIHTVLRFRAKYADPIILPIVVTLNGIGLAMIHRLDTPDTDYGNTQARWTVVGMVLALAVIWFLKDHRILRRFTYISLILSAVLLLMPLVPGITAGEINGAQVWIRVGGSTFQPGEVAKITIAFFFAGYLSTNRDLILLAGRRIGRLQLPRFRDLGPMVVAWIAAIGILIFQHDLGMSILFFGIFISTIYIATSRASWAILGVILMFAGAMGASLALPHIRLRIDGWLNAFSPDVYGRANGGSYQIVQGLFGMANGGLLGTGIGQGRPDLVPFAHSDMIVASLGEELGLVGLFAIVMLYAILVSRGFRAALGARDSFGKLLASGLASAVGLQVFVIFGGVTRLIPLTGLTTPFLAAGGSSLLANWIIVALLLVISNAARRPVNTAPLADDGGPDAPSSARTKRSGGRNRIGDTNTTQAVRTQ</sequence>
<feature type="transmembrane region" description="Helical" evidence="7">
    <location>
        <begin position="130"/>
        <end position="148"/>
    </location>
</feature>
<evidence type="ECO:0000256" key="6">
    <source>
        <dbReference type="SAM" id="MobiDB-lite"/>
    </source>
</evidence>